<dbReference type="EMBL" id="JAFFZN010000016">
    <property type="protein sequence ID" value="MBO8187398.1"/>
    <property type="molecule type" value="Genomic_DNA"/>
</dbReference>
<keyword evidence="4" id="KW-1185">Reference proteome</keyword>
<keyword evidence="2" id="KW-0479">Metal-binding</keyword>
<protein>
    <submittedName>
        <fullName evidence="3">Cytochrome P450</fullName>
    </submittedName>
</protein>
<gene>
    <name evidence="3" type="ORF">JW592_18285</name>
</gene>
<dbReference type="PANTHER" id="PTHR46696:SF1">
    <property type="entry name" value="CYTOCHROME P450 YJIB-RELATED"/>
    <property type="match status" value="1"/>
</dbReference>
<dbReference type="RefSeq" id="WP_209266204.1">
    <property type="nucleotide sequence ID" value="NZ_JAFFZN010000016.1"/>
</dbReference>
<dbReference type="Pfam" id="PF00067">
    <property type="entry name" value="p450"/>
    <property type="match status" value="1"/>
</dbReference>
<evidence type="ECO:0000256" key="2">
    <source>
        <dbReference type="RuleBase" id="RU000461"/>
    </source>
</evidence>
<reference evidence="3 4" key="1">
    <citation type="submission" date="2021-02" db="EMBL/GenBank/DDBJ databases">
        <title>Streptomyces spirodelae sp. nov., isolated from duckweed.</title>
        <authorList>
            <person name="Saimee Y."/>
            <person name="Duangmal K."/>
        </authorList>
    </citation>
    <scope>NUCLEOTIDE SEQUENCE [LARGE SCALE GENOMIC DNA]</scope>
    <source>
        <strain evidence="3 4">DW4-2</strain>
    </source>
</reference>
<sequence length="402" mass="43613">MLDARPVNLLELHPDFATDPYPAYAALRERGPVHRVTTDGEESFWLVVGHEAARVAYTHPRLSRDWRRYGALATGLPTPTTLESPGNAHMLLADPPDHTRLRRLVSREFTPRRVAALAPGIQVLTDRLVDAMLEAPERRGDLVDAVAFPLRLTVICELLGVPDIDRDAFRRWSDEVVAPTSGDSARAAHREAVAHLTGLIAAKRTVPGPDLLSALIHTVDDEGDRLSEDELLSTAFLLLIAGHESTVNFLCNGISALFSHPEQLAALRSGPDTLLEGAIEEMLRYDSPVETSTPRIAVGDADICGSVVPAGGVVLIAAADAGRDPARYDRPGCFDIRRGGRGHLSFGHGAHFCLGAPLARLEGRIVLRTLLTRLPGLAPDGPPADRLSSLVSRSIRRLPIRW</sequence>
<proteinExistence type="inferred from homology"/>
<dbReference type="PANTHER" id="PTHR46696">
    <property type="entry name" value="P450, PUTATIVE (EUROFUNG)-RELATED"/>
    <property type="match status" value="1"/>
</dbReference>
<name>A0ABS3WWG8_9ACTN</name>
<evidence type="ECO:0000256" key="1">
    <source>
        <dbReference type="ARBA" id="ARBA00010617"/>
    </source>
</evidence>
<dbReference type="InterPro" id="IPR036396">
    <property type="entry name" value="Cyt_P450_sf"/>
</dbReference>
<dbReference type="Gene3D" id="1.10.630.10">
    <property type="entry name" value="Cytochrome P450"/>
    <property type="match status" value="1"/>
</dbReference>
<evidence type="ECO:0000313" key="3">
    <source>
        <dbReference type="EMBL" id="MBO8187398.1"/>
    </source>
</evidence>
<keyword evidence="2" id="KW-0349">Heme</keyword>
<keyword evidence="2" id="KW-0560">Oxidoreductase</keyword>
<dbReference type="InterPro" id="IPR017972">
    <property type="entry name" value="Cyt_P450_CS"/>
</dbReference>
<evidence type="ECO:0000313" key="4">
    <source>
        <dbReference type="Proteomes" id="UP001518976"/>
    </source>
</evidence>
<dbReference type="PROSITE" id="PS00086">
    <property type="entry name" value="CYTOCHROME_P450"/>
    <property type="match status" value="1"/>
</dbReference>
<comment type="similarity">
    <text evidence="1 2">Belongs to the cytochrome P450 family.</text>
</comment>
<keyword evidence="2" id="KW-0503">Monooxygenase</keyword>
<dbReference type="PRINTS" id="PR00359">
    <property type="entry name" value="BP450"/>
</dbReference>
<accession>A0ABS3WWG8</accession>
<dbReference type="InterPro" id="IPR001128">
    <property type="entry name" value="Cyt_P450"/>
</dbReference>
<dbReference type="Proteomes" id="UP001518976">
    <property type="component" value="Unassembled WGS sequence"/>
</dbReference>
<dbReference type="SUPFAM" id="SSF48264">
    <property type="entry name" value="Cytochrome P450"/>
    <property type="match status" value="1"/>
</dbReference>
<keyword evidence="2" id="KW-0408">Iron</keyword>
<dbReference type="CDD" id="cd11029">
    <property type="entry name" value="CYP107-like"/>
    <property type="match status" value="1"/>
</dbReference>
<comment type="caution">
    <text evidence="3">The sequence shown here is derived from an EMBL/GenBank/DDBJ whole genome shotgun (WGS) entry which is preliminary data.</text>
</comment>
<dbReference type="InterPro" id="IPR002397">
    <property type="entry name" value="Cyt_P450_B"/>
</dbReference>
<organism evidence="3 4">
    <name type="scientific">Streptomyces spirodelae</name>
    <dbReference type="NCBI Taxonomy" id="2812904"/>
    <lineage>
        <taxon>Bacteria</taxon>
        <taxon>Bacillati</taxon>
        <taxon>Actinomycetota</taxon>
        <taxon>Actinomycetes</taxon>
        <taxon>Kitasatosporales</taxon>
        <taxon>Streptomycetaceae</taxon>
        <taxon>Streptomyces</taxon>
    </lineage>
</organism>